<evidence type="ECO:0000256" key="11">
    <source>
        <dbReference type="ARBA" id="ARBA00023170"/>
    </source>
</evidence>
<keyword evidence="7" id="KW-0677">Repeat</keyword>
<dbReference type="InterPro" id="IPR035897">
    <property type="entry name" value="Toll_tir_struct_dom_sf"/>
</dbReference>
<dbReference type="OrthoDB" id="2015831at2759"/>
<evidence type="ECO:0000256" key="2">
    <source>
        <dbReference type="ARBA" id="ARBA00009634"/>
    </source>
</evidence>
<evidence type="ECO:0000256" key="8">
    <source>
        <dbReference type="ARBA" id="ARBA00022859"/>
    </source>
</evidence>
<keyword evidence="12" id="KW-0325">Glycoprotein</keyword>
<dbReference type="Proteomes" id="UP000838412">
    <property type="component" value="Chromosome 13"/>
</dbReference>
<dbReference type="Pfam" id="PF13676">
    <property type="entry name" value="TIR_2"/>
    <property type="match status" value="1"/>
</dbReference>
<keyword evidence="5" id="KW-0812">Transmembrane</keyword>
<comment type="similarity">
    <text evidence="2">Belongs to the Toll-like receptor family.</text>
</comment>
<protein>
    <submittedName>
        <fullName evidence="15">IGFALS protein</fullName>
    </submittedName>
</protein>
<dbReference type="PROSITE" id="PS51450">
    <property type="entry name" value="LRR"/>
    <property type="match status" value="3"/>
</dbReference>
<reference evidence="15" key="1">
    <citation type="submission" date="2022-01" db="EMBL/GenBank/DDBJ databases">
        <authorList>
            <person name="Braso-Vives M."/>
        </authorList>
    </citation>
    <scope>NUCLEOTIDE SEQUENCE</scope>
</reference>
<evidence type="ECO:0000313" key="16">
    <source>
        <dbReference type="Proteomes" id="UP000838412"/>
    </source>
</evidence>
<dbReference type="PRINTS" id="PR00019">
    <property type="entry name" value="LEURICHRPT"/>
</dbReference>
<dbReference type="Gene3D" id="3.40.50.10140">
    <property type="entry name" value="Toll/interleukin-1 receptor homology (TIR) domain"/>
    <property type="match status" value="1"/>
</dbReference>
<evidence type="ECO:0000256" key="10">
    <source>
        <dbReference type="ARBA" id="ARBA00023136"/>
    </source>
</evidence>
<evidence type="ECO:0000256" key="13">
    <source>
        <dbReference type="ARBA" id="ARBA00023198"/>
    </source>
</evidence>
<dbReference type="FunFam" id="3.40.50.10140:FF:000026">
    <property type="entry name" value="Toll-like receptor 2"/>
    <property type="match status" value="1"/>
</dbReference>
<evidence type="ECO:0000259" key="14">
    <source>
        <dbReference type="PROSITE" id="PS50104"/>
    </source>
</evidence>
<dbReference type="SMART" id="SM00255">
    <property type="entry name" value="TIR"/>
    <property type="match status" value="1"/>
</dbReference>
<dbReference type="Gene3D" id="3.80.10.10">
    <property type="entry name" value="Ribonuclease Inhibitor"/>
    <property type="match status" value="3"/>
</dbReference>
<dbReference type="SUPFAM" id="SSF52058">
    <property type="entry name" value="L domain-like"/>
    <property type="match status" value="1"/>
</dbReference>
<dbReference type="FunFam" id="3.80.10.10:FF:001164">
    <property type="entry name" value="GH01279p"/>
    <property type="match status" value="1"/>
</dbReference>
<dbReference type="PROSITE" id="PS50104">
    <property type="entry name" value="TIR"/>
    <property type="match status" value="1"/>
</dbReference>
<dbReference type="GO" id="GO:0045087">
    <property type="term" value="P:innate immune response"/>
    <property type="evidence" value="ECO:0007669"/>
    <property type="project" value="UniProtKB-KW"/>
</dbReference>
<keyword evidence="8" id="KW-0391">Immunity</keyword>
<keyword evidence="4" id="KW-0433">Leucine-rich repeat</keyword>
<keyword evidence="11" id="KW-0675">Receptor</keyword>
<dbReference type="AlphaFoldDB" id="A0A8K0EBS2"/>
<keyword evidence="3" id="KW-0399">Innate immunity</keyword>
<keyword evidence="6" id="KW-0732">Signal</keyword>
<dbReference type="PRINTS" id="PR01537">
    <property type="entry name" value="INTRLKN1R1F"/>
</dbReference>
<evidence type="ECO:0000256" key="3">
    <source>
        <dbReference type="ARBA" id="ARBA00022588"/>
    </source>
</evidence>
<evidence type="ECO:0000256" key="4">
    <source>
        <dbReference type="ARBA" id="ARBA00022614"/>
    </source>
</evidence>
<keyword evidence="10" id="KW-0472">Membrane</keyword>
<dbReference type="InterPro" id="IPR001611">
    <property type="entry name" value="Leu-rich_rpt"/>
</dbReference>
<dbReference type="Pfam" id="PF00560">
    <property type="entry name" value="LRR_1"/>
    <property type="match status" value="1"/>
</dbReference>
<feature type="domain" description="TIR" evidence="14">
    <location>
        <begin position="332"/>
        <end position="465"/>
    </location>
</feature>
<organism evidence="15 16">
    <name type="scientific">Branchiostoma lanceolatum</name>
    <name type="common">Common lancelet</name>
    <name type="synonym">Amphioxus lanceolatum</name>
    <dbReference type="NCBI Taxonomy" id="7740"/>
    <lineage>
        <taxon>Eukaryota</taxon>
        <taxon>Metazoa</taxon>
        <taxon>Chordata</taxon>
        <taxon>Cephalochordata</taxon>
        <taxon>Leptocardii</taxon>
        <taxon>Amphioxiformes</taxon>
        <taxon>Branchiostomatidae</taxon>
        <taxon>Branchiostoma</taxon>
    </lineage>
</organism>
<dbReference type="GO" id="GO:0038023">
    <property type="term" value="F:signaling receptor activity"/>
    <property type="evidence" value="ECO:0007669"/>
    <property type="project" value="TreeGrafter"/>
</dbReference>
<dbReference type="PANTHER" id="PTHR24365:SF541">
    <property type="entry name" value="PROTEIN TOLL-RELATED"/>
    <property type="match status" value="1"/>
</dbReference>
<dbReference type="InterPro" id="IPR032675">
    <property type="entry name" value="LRR_dom_sf"/>
</dbReference>
<evidence type="ECO:0000256" key="6">
    <source>
        <dbReference type="ARBA" id="ARBA00022729"/>
    </source>
</evidence>
<evidence type="ECO:0000313" key="15">
    <source>
        <dbReference type="EMBL" id="CAH1243047.1"/>
    </source>
</evidence>
<evidence type="ECO:0000256" key="5">
    <source>
        <dbReference type="ARBA" id="ARBA00022692"/>
    </source>
</evidence>
<gene>
    <name evidence="15" type="primary">IGFALS</name>
    <name evidence="15" type="ORF">BLAG_LOCUS6172</name>
</gene>
<name>A0A8K0EBS2_BRALA</name>
<accession>A0A8K0EBS2</accession>
<keyword evidence="13" id="KW-0395">Inflammatory response</keyword>
<dbReference type="SUPFAM" id="SSF52200">
    <property type="entry name" value="Toll/Interleukin receptor TIR domain"/>
    <property type="match status" value="1"/>
</dbReference>
<dbReference type="PANTHER" id="PTHR24365">
    <property type="entry name" value="TOLL-LIKE RECEPTOR"/>
    <property type="match status" value="1"/>
</dbReference>
<proteinExistence type="inferred from homology"/>
<dbReference type="SMART" id="SM00369">
    <property type="entry name" value="LRR_TYP"/>
    <property type="match status" value="10"/>
</dbReference>
<dbReference type="EMBL" id="OV696698">
    <property type="protein sequence ID" value="CAH1243047.1"/>
    <property type="molecule type" value="Genomic_DNA"/>
</dbReference>
<dbReference type="GO" id="GO:0007165">
    <property type="term" value="P:signal transduction"/>
    <property type="evidence" value="ECO:0007669"/>
    <property type="project" value="InterPro"/>
</dbReference>
<evidence type="ECO:0000256" key="12">
    <source>
        <dbReference type="ARBA" id="ARBA00023180"/>
    </source>
</evidence>
<keyword evidence="16" id="KW-1185">Reference proteome</keyword>
<dbReference type="InterPro" id="IPR000157">
    <property type="entry name" value="TIR_dom"/>
</dbReference>
<dbReference type="GO" id="GO:0005886">
    <property type="term" value="C:plasma membrane"/>
    <property type="evidence" value="ECO:0007669"/>
    <property type="project" value="TreeGrafter"/>
</dbReference>
<sequence>MTVTNFTVTSAIQNSTAATIDLSNSSITSIPPDFFKNQSDLQQVDLSNNQISFLNGSIFAPLVNLETLLLSNNAIRIITPEVFRNLTNLMFLDLSQNALKDLPENLFVDNTNLEVLGLDGNNISAVRRDTFTGLSSLKQLFLNTSGLSSIHSSSFAPLLDLEELYLQENNVTFRGLFRAISADIFRSLENLQVLDLSKNSIRFLPDNMFVELIKLEVLHLDGNDFRTVRENSFTGLRSLLKLFLNNTGLSAIHPSSFVAMVELSELYLQDNNVECLPWDAIEELNLTVLDMGNIDLGSAECSCDELPYCNPEVWMYMKCGWRFDPKDDGDDKTYDAFISYSSRDELVVIRELAPGLEERGFNLCLHYRDFPVGACIATTIIESVETSRRTIILLSQNFVDSEWCALEFKAAHRQVLEDRRNRIVVIVLDDLELQNVDKDLQFYLKTNTYLKWGDPWFWSKLCYALPRVGRGAPESHNPTFDDVTTISDIMNIEMADIGLPGSTLNPAYDVWPVLATD</sequence>
<evidence type="ECO:0000256" key="7">
    <source>
        <dbReference type="ARBA" id="ARBA00022737"/>
    </source>
</evidence>
<dbReference type="InterPro" id="IPR003591">
    <property type="entry name" value="Leu-rich_rpt_typical-subtyp"/>
</dbReference>
<comment type="subcellular location">
    <subcellularLocation>
        <location evidence="1">Membrane</location>
        <topology evidence="1">Single-pass membrane protein</topology>
    </subcellularLocation>
</comment>
<keyword evidence="9" id="KW-1133">Transmembrane helix</keyword>
<evidence type="ECO:0000256" key="9">
    <source>
        <dbReference type="ARBA" id="ARBA00022989"/>
    </source>
</evidence>
<dbReference type="Pfam" id="PF13855">
    <property type="entry name" value="LRR_8"/>
    <property type="match status" value="3"/>
</dbReference>
<evidence type="ECO:0000256" key="1">
    <source>
        <dbReference type="ARBA" id="ARBA00004167"/>
    </source>
</evidence>